<dbReference type="EMBL" id="OZ034829">
    <property type="protein sequence ID" value="CAL1685601.1"/>
    <property type="molecule type" value="Genomic_DNA"/>
</dbReference>
<feature type="region of interest" description="Disordered" evidence="1">
    <location>
        <begin position="1"/>
        <end position="65"/>
    </location>
</feature>
<dbReference type="AlphaFoldDB" id="A0AAV2P195"/>
<sequence>MSYGVSQAGVKKDEEKHTEPRNDGEECFTNRGGLSERNKSNTRKSKDTRDGDDSCGGRRRGTRGDIHASLIHATAETVFFLAETTNNTFFLQAHFLLAASCAR</sequence>
<reference evidence="2" key="1">
    <citation type="submission" date="2024-04" db="EMBL/GenBank/DDBJ databases">
        <authorList>
            <consortium name="Molecular Ecology Group"/>
        </authorList>
    </citation>
    <scope>NUCLEOTIDE SEQUENCE</scope>
</reference>
<dbReference type="Proteomes" id="UP001497644">
    <property type="component" value="Chromosome 6"/>
</dbReference>
<feature type="compositionally biased region" description="Basic and acidic residues" evidence="1">
    <location>
        <begin position="10"/>
        <end position="24"/>
    </location>
</feature>
<gene>
    <name evidence="2" type="ORF">LPLAT_LOCUS11052</name>
</gene>
<name>A0AAV2P195_9HYME</name>
<accession>A0AAV2P195</accession>
<organism evidence="2 3">
    <name type="scientific">Lasius platythorax</name>
    <dbReference type="NCBI Taxonomy" id="488582"/>
    <lineage>
        <taxon>Eukaryota</taxon>
        <taxon>Metazoa</taxon>
        <taxon>Ecdysozoa</taxon>
        <taxon>Arthropoda</taxon>
        <taxon>Hexapoda</taxon>
        <taxon>Insecta</taxon>
        <taxon>Pterygota</taxon>
        <taxon>Neoptera</taxon>
        <taxon>Endopterygota</taxon>
        <taxon>Hymenoptera</taxon>
        <taxon>Apocrita</taxon>
        <taxon>Aculeata</taxon>
        <taxon>Formicoidea</taxon>
        <taxon>Formicidae</taxon>
        <taxon>Formicinae</taxon>
        <taxon>Lasius</taxon>
        <taxon>Lasius</taxon>
    </lineage>
</organism>
<proteinExistence type="predicted"/>
<keyword evidence="3" id="KW-1185">Reference proteome</keyword>
<protein>
    <submittedName>
        <fullName evidence="2">Uncharacterized protein</fullName>
    </submittedName>
</protein>
<evidence type="ECO:0000313" key="3">
    <source>
        <dbReference type="Proteomes" id="UP001497644"/>
    </source>
</evidence>
<feature type="compositionally biased region" description="Basic and acidic residues" evidence="1">
    <location>
        <begin position="34"/>
        <end position="65"/>
    </location>
</feature>
<evidence type="ECO:0000313" key="2">
    <source>
        <dbReference type="EMBL" id="CAL1685601.1"/>
    </source>
</evidence>
<evidence type="ECO:0000256" key="1">
    <source>
        <dbReference type="SAM" id="MobiDB-lite"/>
    </source>
</evidence>